<dbReference type="Pfam" id="PF08423">
    <property type="entry name" value="Rad51"/>
    <property type="match status" value="1"/>
</dbReference>
<dbReference type="SUPFAM" id="SSF52540">
    <property type="entry name" value="P-loop containing nucleoside triphosphate hydrolases"/>
    <property type="match status" value="1"/>
</dbReference>
<reference evidence="3 4" key="1">
    <citation type="submission" date="2025-05" db="UniProtKB">
        <authorList>
            <consortium name="RefSeq"/>
        </authorList>
    </citation>
    <scope>IDENTIFICATION</scope>
    <source>
        <tissue evidence="3 4">Whole Larva</tissue>
    </source>
</reference>
<evidence type="ECO:0000313" key="3">
    <source>
        <dbReference type="RefSeq" id="XP_017780516.1"/>
    </source>
</evidence>
<dbReference type="PANTHER" id="PTHR46644">
    <property type="entry name" value="DNA REPAIR PROTEIN XRCC2"/>
    <property type="match status" value="1"/>
</dbReference>
<sequence length="242" mass="27565">MDSAKIETGCQLFKRIEKRPNLGYMKFLGDQPNPRDFIQITGEAGSGKTLLITDLIAQCILPKSLNYNGSCAIFINTDHHFSVLKLYALMKECLKDTDVDINEVIEESLSRLIIMNCYSNEQLKITIMNLEKILNENVLINFVAVDSLSAYFWCDQEDVKHFNTASYYVRGLTMSLRNVYGNRNVMTAFTDNLENPLNAGVEYTMFLKKGDAGKHEMTIHNSKIGTDFIRHYNIGNCVEFVD</sequence>
<accession>A0ABM1N116</accession>
<evidence type="ECO:0000259" key="1">
    <source>
        <dbReference type="Pfam" id="PF08423"/>
    </source>
</evidence>
<gene>
    <name evidence="3 4" type="primary">LOC108565516</name>
</gene>
<keyword evidence="2" id="KW-1185">Reference proteome</keyword>
<dbReference type="Gene3D" id="3.40.50.300">
    <property type="entry name" value="P-loop containing nucleotide triphosphate hydrolases"/>
    <property type="match status" value="1"/>
</dbReference>
<evidence type="ECO:0000313" key="2">
    <source>
        <dbReference type="Proteomes" id="UP000695000"/>
    </source>
</evidence>
<proteinExistence type="predicted"/>
<dbReference type="GeneID" id="108565516"/>
<dbReference type="InterPro" id="IPR030547">
    <property type="entry name" value="XRCC2"/>
</dbReference>
<evidence type="ECO:0000313" key="4">
    <source>
        <dbReference type="RefSeq" id="XP_017780525.1"/>
    </source>
</evidence>
<dbReference type="InterPro" id="IPR013632">
    <property type="entry name" value="Rad51_C"/>
</dbReference>
<feature type="domain" description="Rad51-like C-terminal" evidence="1">
    <location>
        <begin position="39"/>
        <end position="199"/>
    </location>
</feature>
<organism evidence="2 3">
    <name type="scientific">Nicrophorus vespilloides</name>
    <name type="common">Boreal carrion beetle</name>
    <dbReference type="NCBI Taxonomy" id="110193"/>
    <lineage>
        <taxon>Eukaryota</taxon>
        <taxon>Metazoa</taxon>
        <taxon>Ecdysozoa</taxon>
        <taxon>Arthropoda</taxon>
        <taxon>Hexapoda</taxon>
        <taxon>Insecta</taxon>
        <taxon>Pterygota</taxon>
        <taxon>Neoptera</taxon>
        <taxon>Endopterygota</taxon>
        <taxon>Coleoptera</taxon>
        <taxon>Polyphaga</taxon>
        <taxon>Staphyliniformia</taxon>
        <taxon>Silphidae</taxon>
        <taxon>Nicrophorinae</taxon>
        <taxon>Nicrophorus</taxon>
    </lineage>
</organism>
<dbReference type="PANTHER" id="PTHR46644:SF2">
    <property type="entry name" value="DNA REPAIR PROTEIN XRCC2"/>
    <property type="match status" value="1"/>
</dbReference>
<name>A0ABM1N116_NICVS</name>
<dbReference type="RefSeq" id="XP_017780516.1">
    <property type="nucleotide sequence ID" value="XM_017925027.1"/>
</dbReference>
<dbReference type="Proteomes" id="UP000695000">
    <property type="component" value="Unplaced"/>
</dbReference>
<protein>
    <submittedName>
        <fullName evidence="3 4">DNA repair protein XRCC2</fullName>
    </submittedName>
</protein>
<dbReference type="RefSeq" id="XP_017780525.1">
    <property type="nucleotide sequence ID" value="XM_017925036.1"/>
</dbReference>
<dbReference type="InterPro" id="IPR027417">
    <property type="entry name" value="P-loop_NTPase"/>
</dbReference>